<dbReference type="GeneID" id="94352981"/>
<dbReference type="OrthoDB" id="416344at2759"/>
<organism evidence="1 2">
    <name type="scientific">Bremia lactucae</name>
    <name type="common">Lettuce downy mildew</name>
    <dbReference type="NCBI Taxonomy" id="4779"/>
    <lineage>
        <taxon>Eukaryota</taxon>
        <taxon>Sar</taxon>
        <taxon>Stramenopiles</taxon>
        <taxon>Oomycota</taxon>
        <taxon>Peronosporomycetes</taxon>
        <taxon>Peronosporales</taxon>
        <taxon>Peronosporaceae</taxon>
        <taxon>Bremia</taxon>
    </lineage>
</organism>
<proteinExistence type="predicted"/>
<name>A0A976IHM2_BRELC</name>
<dbReference type="AlphaFoldDB" id="A0A976IHM2"/>
<dbReference type="KEGG" id="blac:94352981"/>
<evidence type="ECO:0000313" key="1">
    <source>
        <dbReference type="EMBL" id="TDH71970.1"/>
    </source>
</evidence>
<evidence type="ECO:0000313" key="2">
    <source>
        <dbReference type="Proteomes" id="UP000294530"/>
    </source>
</evidence>
<comment type="caution">
    <text evidence="1">The sequence shown here is derived from an EMBL/GenBank/DDBJ whole genome shotgun (WGS) entry which is preliminary data.</text>
</comment>
<gene>
    <name evidence="1" type="ORF">CCR75_009268</name>
</gene>
<accession>A0A976IHM2</accession>
<sequence length="132" mass="14373">MASDEAEHQRVSELFARVVGNSKSFVSGSLSIDESTESAAVQLVWGGTDLVNSVTHKYQTHHHVSALCQSQPNVIATGFPRIDSSDCTSVSPSGKYLVTLKLEKTQNDGTPEGLFCGTRLNFFGFFQQLLTF</sequence>
<keyword evidence="2" id="KW-1185">Reference proteome</keyword>
<dbReference type="RefSeq" id="XP_067821469.1">
    <property type="nucleotide sequence ID" value="XM_067967310.1"/>
</dbReference>
<dbReference type="Proteomes" id="UP000294530">
    <property type="component" value="Unassembled WGS sequence"/>
</dbReference>
<dbReference type="EMBL" id="SHOA02000010">
    <property type="protein sequence ID" value="TDH71970.1"/>
    <property type="molecule type" value="Genomic_DNA"/>
</dbReference>
<protein>
    <submittedName>
        <fullName evidence="1">Uncharacterized protein</fullName>
    </submittedName>
</protein>
<reference evidence="1 2" key="1">
    <citation type="journal article" date="2021" name="Genome Biol.">
        <title>AFLAP: assembly-free linkage analysis pipeline using k-mers from genome sequencing data.</title>
        <authorList>
            <person name="Fletcher K."/>
            <person name="Zhang L."/>
            <person name="Gil J."/>
            <person name="Han R."/>
            <person name="Cavanaugh K."/>
            <person name="Michelmore R."/>
        </authorList>
    </citation>
    <scope>NUCLEOTIDE SEQUENCE [LARGE SCALE GENOMIC DNA]</scope>
    <source>
        <strain evidence="1 2">SF5</strain>
    </source>
</reference>